<organism evidence="1">
    <name type="scientific">Nocardia globerula</name>
    <dbReference type="NCBI Taxonomy" id="1818"/>
    <lineage>
        <taxon>Bacteria</taxon>
        <taxon>Bacillati</taxon>
        <taxon>Actinomycetota</taxon>
        <taxon>Actinomycetes</taxon>
        <taxon>Mycobacteriales</taxon>
        <taxon>Nocardiaceae</taxon>
        <taxon>Nocardia</taxon>
    </lineage>
</organism>
<sequence>MNALETAWDRVTAISPAPQAWVVPLAALVAVVIVLEPHLWQVARNVVTIAHEGAHLIVAVLVGRRLKGLRLHSDTSGVAISSGKPTGFGVIVMTFAGYVGPSILGLGAAALLGAQRAVLVLWIGLFVVAVMMVLIRNLYGVFSLAVVGAALFALVWWGSAELQVAAAYFLTLFLLFAGPRPVVELQRQRSRRGGAPDSDADQLSRLSPIPAIVWVTLFFVVNVGVLAVGGWWILRPVIA</sequence>
<comment type="caution">
    <text evidence="1">The sequence shown here is derived from an EMBL/GenBank/DDBJ whole genome shotgun (WGS) entry which is preliminary data.</text>
</comment>
<protein>
    <submittedName>
        <fullName evidence="1">Peptidase M50B-like protein</fullName>
    </submittedName>
</protein>
<dbReference type="InterPro" id="IPR049500">
    <property type="entry name" value="Peptidase_M50B-like"/>
</dbReference>
<name>A0A652YQM4_NOCGL</name>
<dbReference type="Pfam" id="PF13398">
    <property type="entry name" value="Peptidase_M50B"/>
    <property type="match status" value="1"/>
</dbReference>
<evidence type="ECO:0000313" key="1">
    <source>
        <dbReference type="EMBL" id="TYQ04866.1"/>
    </source>
</evidence>
<proteinExistence type="predicted"/>
<dbReference type="AlphaFoldDB" id="A0A652YQM4"/>
<gene>
    <name evidence="1" type="ORF">FNL38_103217</name>
</gene>
<reference evidence="1" key="1">
    <citation type="submission" date="2019-07" db="EMBL/GenBank/DDBJ databases">
        <title>Genomic Encyclopedia of Type Strains, Phase IV (KMG-IV): sequencing the most valuable type-strain genomes for metagenomic binning, comparative biology and taxonomic classification.</title>
        <authorList>
            <person name="Goeker M."/>
        </authorList>
    </citation>
    <scope>NUCLEOTIDE SEQUENCE</scope>
    <source>
        <strain evidence="1">DSM 44596</strain>
    </source>
</reference>
<dbReference type="EMBL" id="VNIQ01000003">
    <property type="protein sequence ID" value="TYQ04866.1"/>
    <property type="molecule type" value="Genomic_DNA"/>
</dbReference>
<accession>A0A652YQM4</accession>